<comment type="caution">
    <text evidence="2">The sequence shown here is derived from an EMBL/GenBank/DDBJ whole genome shotgun (WGS) entry which is preliminary data.</text>
</comment>
<keyword evidence="3" id="KW-1185">Reference proteome</keyword>
<dbReference type="Proteomes" id="UP000295164">
    <property type="component" value="Unassembled WGS sequence"/>
</dbReference>
<feature type="transmembrane region" description="Helical" evidence="1">
    <location>
        <begin position="21"/>
        <end position="41"/>
    </location>
</feature>
<dbReference type="EMBL" id="SKFH01000004">
    <property type="protein sequence ID" value="TCZ73981.1"/>
    <property type="molecule type" value="Genomic_DNA"/>
</dbReference>
<name>A0A4R4E7F4_9BACT</name>
<proteinExistence type="predicted"/>
<organism evidence="2 3">
    <name type="scientific">Flaviaesturariibacter aridisoli</name>
    <dbReference type="NCBI Taxonomy" id="2545761"/>
    <lineage>
        <taxon>Bacteria</taxon>
        <taxon>Pseudomonadati</taxon>
        <taxon>Bacteroidota</taxon>
        <taxon>Chitinophagia</taxon>
        <taxon>Chitinophagales</taxon>
        <taxon>Chitinophagaceae</taxon>
        <taxon>Flaviaestuariibacter</taxon>
    </lineage>
</organism>
<keyword evidence="1" id="KW-1133">Transmembrane helix</keyword>
<keyword evidence="1" id="KW-0472">Membrane</keyword>
<accession>A0A4R4E7F4</accession>
<dbReference type="OrthoDB" id="660475at2"/>
<gene>
    <name evidence="2" type="ORF">E0486_04685</name>
</gene>
<evidence type="ECO:0000313" key="2">
    <source>
        <dbReference type="EMBL" id="TCZ73981.1"/>
    </source>
</evidence>
<evidence type="ECO:0000256" key="1">
    <source>
        <dbReference type="SAM" id="Phobius"/>
    </source>
</evidence>
<feature type="transmembrane region" description="Helical" evidence="1">
    <location>
        <begin position="47"/>
        <end position="66"/>
    </location>
</feature>
<dbReference type="AlphaFoldDB" id="A0A4R4E7F4"/>
<evidence type="ECO:0000313" key="3">
    <source>
        <dbReference type="Proteomes" id="UP000295164"/>
    </source>
</evidence>
<sequence>MSTQFHIPVRIESLEKRRRMTGVLHIVAGFYLLAATASWLLQRNLQGVAGALPFVLVGLAAIVYGIRRRKLDPAVRYNSALRGLEAVAMGLLALTQEGIASYGLYAWTALSVMLLFSEKVLFQPSVIELTEAGVGLPGSPKPPVLPWNELENIIIRADFLTLFRHDKKYVQLEVTQAPDPQQLAAADAFGKAQIRKQSTTAPHVA</sequence>
<dbReference type="RefSeq" id="WP_131850981.1">
    <property type="nucleotide sequence ID" value="NZ_SKFH01000004.1"/>
</dbReference>
<reference evidence="2 3" key="1">
    <citation type="submission" date="2019-03" db="EMBL/GenBank/DDBJ databases">
        <authorList>
            <person name="Kim M.K.M."/>
        </authorList>
    </citation>
    <scope>NUCLEOTIDE SEQUENCE [LARGE SCALE GENOMIC DNA]</scope>
    <source>
        <strain evidence="2 3">17J68-15</strain>
    </source>
</reference>
<keyword evidence="1" id="KW-0812">Transmembrane</keyword>
<protein>
    <submittedName>
        <fullName evidence="2">Uncharacterized protein</fullName>
    </submittedName>
</protein>